<comment type="caution">
    <text evidence="1">The sequence shown here is derived from an EMBL/GenBank/DDBJ whole genome shotgun (WGS) entry which is preliminary data.</text>
</comment>
<sequence>MLSEHRVLTTTQITQLAFPSRHVAHARLLKLHRWRVVDRFQPLVARGSAPHHYVLDTAGAAIIADEDGISPHELGYRHDRAMAIAHSLQLAHTVATNGFFASLVAVLRLS</sequence>
<protein>
    <submittedName>
        <fullName evidence="1">Replication-relaxation family protein</fullName>
    </submittedName>
</protein>
<accession>A0ABW2C486</accession>
<reference evidence="2" key="1">
    <citation type="journal article" date="2019" name="Int. J. Syst. Evol. Microbiol.">
        <title>The Global Catalogue of Microorganisms (GCM) 10K type strain sequencing project: providing services to taxonomists for standard genome sequencing and annotation.</title>
        <authorList>
            <consortium name="The Broad Institute Genomics Platform"/>
            <consortium name="The Broad Institute Genome Sequencing Center for Infectious Disease"/>
            <person name="Wu L."/>
            <person name="Ma J."/>
        </authorList>
    </citation>
    <scope>NUCLEOTIDE SEQUENCE [LARGE SCALE GENOMIC DNA]</scope>
    <source>
        <strain evidence="2">KCTC 32255</strain>
    </source>
</reference>
<dbReference type="RefSeq" id="WP_345398827.1">
    <property type="nucleotide sequence ID" value="NZ_BAABLA010000036.1"/>
</dbReference>
<organism evidence="1 2">
    <name type="scientific">Haloechinothrix salitolerans</name>
    <dbReference type="NCBI Taxonomy" id="926830"/>
    <lineage>
        <taxon>Bacteria</taxon>
        <taxon>Bacillati</taxon>
        <taxon>Actinomycetota</taxon>
        <taxon>Actinomycetes</taxon>
        <taxon>Pseudonocardiales</taxon>
        <taxon>Pseudonocardiaceae</taxon>
        <taxon>Haloechinothrix</taxon>
    </lineage>
</organism>
<evidence type="ECO:0000313" key="2">
    <source>
        <dbReference type="Proteomes" id="UP001596337"/>
    </source>
</evidence>
<proteinExistence type="predicted"/>
<gene>
    <name evidence="1" type="ORF">ACFQGD_23680</name>
</gene>
<dbReference type="Proteomes" id="UP001596337">
    <property type="component" value="Unassembled WGS sequence"/>
</dbReference>
<evidence type="ECO:0000313" key="1">
    <source>
        <dbReference type="EMBL" id="MFC6870145.1"/>
    </source>
</evidence>
<dbReference type="InterPro" id="IPR025855">
    <property type="entry name" value="Replic_Relax"/>
</dbReference>
<dbReference type="EMBL" id="JBHSXX010000001">
    <property type="protein sequence ID" value="MFC6870145.1"/>
    <property type="molecule type" value="Genomic_DNA"/>
</dbReference>
<name>A0ABW2C486_9PSEU</name>
<dbReference type="Pfam" id="PF13814">
    <property type="entry name" value="Replic_Relax"/>
    <property type="match status" value="1"/>
</dbReference>
<keyword evidence="2" id="KW-1185">Reference proteome</keyword>